<evidence type="ECO:0000313" key="2">
    <source>
        <dbReference type="Proteomes" id="UP000191901"/>
    </source>
</evidence>
<dbReference type="AlphaFoldDB" id="A0A1Z3HKF6"/>
<keyword evidence="2" id="KW-1185">Reference proteome</keyword>
<dbReference type="RefSeq" id="WP_080811326.1">
    <property type="nucleotide sequence ID" value="NZ_CP021983.2"/>
</dbReference>
<accession>A0A1Z3HKF6</accession>
<dbReference type="InterPro" id="IPR008203">
    <property type="entry name" value="AF2212-like"/>
</dbReference>
<dbReference type="SUPFAM" id="SSF141694">
    <property type="entry name" value="AF2212/PG0164-like"/>
    <property type="match status" value="1"/>
</dbReference>
<dbReference type="STRING" id="1641165.XM38_17590"/>
<protein>
    <recommendedName>
        <fullName evidence="3">Antitoxin</fullName>
    </recommendedName>
</protein>
<dbReference type="Proteomes" id="UP000191901">
    <property type="component" value="Chromosome"/>
</dbReference>
<dbReference type="KEGG" id="hhg:XM38_017490"/>
<gene>
    <name evidence="1" type="ORF">XM38_017490</name>
</gene>
<evidence type="ECO:0000313" key="1">
    <source>
        <dbReference type="EMBL" id="ASC70802.1"/>
    </source>
</evidence>
<organism evidence="1 2">
    <name type="scientific">Halomicronema hongdechloris C2206</name>
    <dbReference type="NCBI Taxonomy" id="1641165"/>
    <lineage>
        <taxon>Bacteria</taxon>
        <taxon>Bacillati</taxon>
        <taxon>Cyanobacteriota</taxon>
        <taxon>Cyanophyceae</taxon>
        <taxon>Nodosilineales</taxon>
        <taxon>Nodosilineaceae</taxon>
        <taxon>Halomicronema</taxon>
    </lineage>
</organism>
<dbReference type="Pfam" id="PF01954">
    <property type="entry name" value="AF2212-like"/>
    <property type="match status" value="1"/>
</dbReference>
<reference evidence="1 2" key="1">
    <citation type="journal article" date="2016" name="Biochim. Biophys. Acta">
        <title>Characterization of red-shifted phycobilisomes isolated from the chlorophyll f-containing cyanobacterium Halomicronema hongdechloris.</title>
        <authorList>
            <person name="Li Y."/>
            <person name="Lin Y."/>
            <person name="Garvey C.J."/>
            <person name="Birch D."/>
            <person name="Corkery R.W."/>
            <person name="Loughlin P.C."/>
            <person name="Scheer H."/>
            <person name="Willows R.D."/>
            <person name="Chen M."/>
        </authorList>
    </citation>
    <scope>NUCLEOTIDE SEQUENCE [LARGE SCALE GENOMIC DNA]</scope>
    <source>
        <strain evidence="1 2">C2206</strain>
    </source>
</reference>
<dbReference type="InterPro" id="IPR024069">
    <property type="entry name" value="AF2212-like_dom_sf"/>
</dbReference>
<dbReference type="Gene3D" id="4.10.1150.10">
    <property type="entry name" value="AF2212/PG0164-like"/>
    <property type="match status" value="1"/>
</dbReference>
<name>A0A1Z3HKF6_9CYAN</name>
<sequence length="79" mass="9112">MQQIVEAVYENGIFRPLKVPELSEGQEVQLIVKSQTKIRPEQMLQLAAEVYEGFSAEQIQDVEQIALERQSFFEDSLIQ</sequence>
<dbReference type="OrthoDB" id="515204at2"/>
<dbReference type="EMBL" id="CP021983">
    <property type="protein sequence ID" value="ASC70802.1"/>
    <property type="molecule type" value="Genomic_DNA"/>
</dbReference>
<proteinExistence type="predicted"/>
<evidence type="ECO:0008006" key="3">
    <source>
        <dbReference type="Google" id="ProtNLM"/>
    </source>
</evidence>